<evidence type="ECO:0000313" key="2">
    <source>
        <dbReference type="Proteomes" id="UP000321814"/>
    </source>
</evidence>
<dbReference type="AlphaFoldDB" id="A0A5C8LXK9"/>
<name>A0A5C8LXK9_9GAMM</name>
<keyword evidence="2" id="KW-1185">Reference proteome</keyword>
<evidence type="ECO:0008006" key="3">
    <source>
        <dbReference type="Google" id="ProtNLM"/>
    </source>
</evidence>
<evidence type="ECO:0000313" key="1">
    <source>
        <dbReference type="EMBL" id="TXK80318.1"/>
    </source>
</evidence>
<comment type="caution">
    <text evidence="1">The sequence shown here is derived from an EMBL/GenBank/DDBJ whole genome shotgun (WGS) entry which is preliminary data.</text>
</comment>
<dbReference type="OrthoDB" id="4048724at2"/>
<dbReference type="InterPro" id="IPR045617">
    <property type="entry name" value="DUF6445"/>
</dbReference>
<proteinExistence type="predicted"/>
<sequence>MMQDALNYQVNTAIRPEVIYLGLEKTPLIMIDHFALDLSGLRQQAQHSDFMRESQTYYPGQRAVLPKAYVAASLNAVYQLIYQVYQVPDTLRLKPQMLFYALITQPENSLHPLQCMPHFDTSSPYYFALLHYLNDGPHGSTGFFRHKPTGFERVTEQRRQDYFQSAQQFIDQHGAPPQRYQVQSNQHYELYHQIPYQANRLIIYPGNLLHSSLVDVATDINGSPVTGRLTANMFIDFV</sequence>
<dbReference type="Proteomes" id="UP000321814">
    <property type="component" value="Unassembled WGS sequence"/>
</dbReference>
<gene>
    <name evidence="1" type="ORF">FU839_12065</name>
</gene>
<dbReference type="EMBL" id="VRLR01000007">
    <property type="protein sequence ID" value="TXK80318.1"/>
    <property type="molecule type" value="Genomic_DNA"/>
</dbReference>
<organism evidence="1 2">
    <name type="scientific">Rheinheimera tangshanensis</name>
    <dbReference type="NCBI Taxonomy" id="400153"/>
    <lineage>
        <taxon>Bacteria</taxon>
        <taxon>Pseudomonadati</taxon>
        <taxon>Pseudomonadota</taxon>
        <taxon>Gammaproteobacteria</taxon>
        <taxon>Chromatiales</taxon>
        <taxon>Chromatiaceae</taxon>
        <taxon>Rheinheimera</taxon>
    </lineage>
</organism>
<protein>
    <recommendedName>
        <fullName evidence="3">2OG-Fe(II) oxygenase</fullName>
    </recommendedName>
</protein>
<reference evidence="1 2" key="1">
    <citation type="submission" date="2019-08" db="EMBL/GenBank/DDBJ databases">
        <title>Draft genome analysis of Rheinheimera tangshanensis isolated from the roots of fresh rice plants (Oryza sativa).</title>
        <authorList>
            <person name="Yu Q."/>
            <person name="Qi Y."/>
            <person name="Zhang H."/>
            <person name="Pu J."/>
        </authorList>
    </citation>
    <scope>NUCLEOTIDE SEQUENCE [LARGE SCALE GENOMIC DNA]</scope>
    <source>
        <strain evidence="1 2">JA3-B52</strain>
    </source>
</reference>
<dbReference type="Pfam" id="PF20043">
    <property type="entry name" value="DUF6445"/>
    <property type="match status" value="1"/>
</dbReference>
<accession>A0A5C8LXK9</accession>